<keyword evidence="5" id="KW-1185">Reference proteome</keyword>
<keyword evidence="2" id="KW-0812">Transmembrane</keyword>
<keyword evidence="2" id="KW-0472">Membrane</keyword>
<feature type="domain" description="C-type lectin" evidence="3">
    <location>
        <begin position="331"/>
        <end position="429"/>
    </location>
</feature>
<accession>A0A183TZE3</accession>
<dbReference type="AlphaFoldDB" id="A0A183TZE3"/>
<feature type="transmembrane region" description="Helical" evidence="2">
    <location>
        <begin position="14"/>
        <end position="36"/>
    </location>
</feature>
<evidence type="ECO:0000313" key="4">
    <source>
        <dbReference type="EMBL" id="VDM26502.1"/>
    </source>
</evidence>
<sequence length="444" mass="49315">MNTFDLEIMNVSDLVVMEVFDLVVMNVFGLVAISVFDLEVMSVFDLVVMNVFDLEVMSVFDFVVMNVFDLEVMSVFDLMVMEVFDLVVVEVSDLVVKNNLELFSKKDMQIKLIVLIVCSFVIVSNHSTCFNGGINGFGKCYHYINSLQTKQEAERICSNINGRLFAALNDSFQKFVSGYPSNSETDLCVASNVFTGKWYTADCTNTRKNFICETKAIICDGCSEKVSDSEASIPNVSLNKQIPFSNGINDSDFSSATASSQTPAIGTDSSCASCPPCTTVSLCTPCTTLPHNASTTTSAESEDLIAKNWVYFKATNAWYKVLNNHSLWVRWERAESACIKEGGHLVSIHSDVENQFIYGLATGDHWCTHATIGLKSDANDEQNLHWSDFSLFDYQNWKNGTSPQFESNGDAYCGYMASDKWGPWDMFNCGNTYGLCAVCKTTNF</sequence>
<dbReference type="SUPFAM" id="SSF56436">
    <property type="entry name" value="C-type lectin-like"/>
    <property type="match status" value="2"/>
</dbReference>
<dbReference type="EMBL" id="UYWY01001288">
    <property type="protein sequence ID" value="VDM26502.1"/>
    <property type="molecule type" value="Genomic_DNA"/>
</dbReference>
<dbReference type="PANTHER" id="PTHR22991:SF41">
    <property type="entry name" value="CUB DOMAIN-CONTAINING PROTEIN-RELATED"/>
    <property type="match status" value="1"/>
</dbReference>
<name>A0A183TZE3_TOXCA</name>
<dbReference type="PANTHER" id="PTHR22991">
    <property type="entry name" value="PROTEIN CBG13490"/>
    <property type="match status" value="1"/>
</dbReference>
<dbReference type="SMART" id="SM00034">
    <property type="entry name" value="CLECT"/>
    <property type="match status" value="2"/>
</dbReference>
<protein>
    <submittedName>
        <fullName evidence="6">C-type lectin domain-containing protein</fullName>
    </submittedName>
</protein>
<dbReference type="Proteomes" id="UP000050794">
    <property type="component" value="Unassembled WGS sequence"/>
</dbReference>
<dbReference type="Gene3D" id="3.10.100.10">
    <property type="entry name" value="Mannose-Binding Protein A, subunit A"/>
    <property type="match status" value="2"/>
</dbReference>
<evidence type="ECO:0000313" key="6">
    <source>
        <dbReference type="WBParaSite" id="TCNE_0000161201-mRNA-1"/>
    </source>
</evidence>
<evidence type="ECO:0000256" key="2">
    <source>
        <dbReference type="SAM" id="Phobius"/>
    </source>
</evidence>
<organism evidence="5 6">
    <name type="scientific">Toxocara canis</name>
    <name type="common">Canine roundworm</name>
    <dbReference type="NCBI Taxonomy" id="6265"/>
    <lineage>
        <taxon>Eukaryota</taxon>
        <taxon>Metazoa</taxon>
        <taxon>Ecdysozoa</taxon>
        <taxon>Nematoda</taxon>
        <taxon>Chromadorea</taxon>
        <taxon>Rhabditida</taxon>
        <taxon>Spirurina</taxon>
        <taxon>Ascaridomorpha</taxon>
        <taxon>Ascaridoidea</taxon>
        <taxon>Toxocaridae</taxon>
        <taxon>Toxocara</taxon>
    </lineage>
</organism>
<feature type="transmembrane region" description="Helical" evidence="2">
    <location>
        <begin position="108"/>
        <end position="125"/>
    </location>
</feature>
<evidence type="ECO:0000313" key="5">
    <source>
        <dbReference type="Proteomes" id="UP000050794"/>
    </source>
</evidence>
<dbReference type="InterPro" id="IPR050976">
    <property type="entry name" value="Snaclec"/>
</dbReference>
<reference evidence="4 5" key="2">
    <citation type="submission" date="2018-11" db="EMBL/GenBank/DDBJ databases">
        <authorList>
            <consortium name="Pathogen Informatics"/>
        </authorList>
    </citation>
    <scope>NUCLEOTIDE SEQUENCE [LARGE SCALE GENOMIC DNA]</scope>
</reference>
<evidence type="ECO:0000259" key="3">
    <source>
        <dbReference type="PROSITE" id="PS50041"/>
    </source>
</evidence>
<dbReference type="CDD" id="cd00037">
    <property type="entry name" value="CLECT"/>
    <property type="match status" value="2"/>
</dbReference>
<keyword evidence="1" id="KW-1015">Disulfide bond</keyword>
<keyword evidence="2" id="KW-1133">Transmembrane helix</keyword>
<proteinExistence type="predicted"/>
<dbReference type="WBParaSite" id="TCNE_0000161201-mRNA-1">
    <property type="protein sequence ID" value="TCNE_0000161201-mRNA-1"/>
    <property type="gene ID" value="TCNE_0000161201"/>
</dbReference>
<gene>
    <name evidence="4" type="ORF">TCNE_LOCUS1613</name>
</gene>
<evidence type="ECO:0000256" key="1">
    <source>
        <dbReference type="ARBA" id="ARBA00023157"/>
    </source>
</evidence>
<reference evidence="6" key="1">
    <citation type="submission" date="2016-06" db="UniProtKB">
        <authorList>
            <consortium name="WormBaseParasite"/>
        </authorList>
    </citation>
    <scope>IDENTIFICATION</scope>
</reference>
<dbReference type="PROSITE" id="PS50041">
    <property type="entry name" value="C_TYPE_LECTIN_2"/>
    <property type="match status" value="1"/>
</dbReference>
<dbReference type="InterPro" id="IPR016186">
    <property type="entry name" value="C-type_lectin-like/link_sf"/>
</dbReference>
<dbReference type="InterPro" id="IPR001304">
    <property type="entry name" value="C-type_lectin-like"/>
</dbReference>
<dbReference type="Pfam" id="PF00059">
    <property type="entry name" value="Lectin_C"/>
    <property type="match status" value="1"/>
</dbReference>
<dbReference type="InterPro" id="IPR016187">
    <property type="entry name" value="CTDL_fold"/>
</dbReference>